<dbReference type="EMBL" id="QFNK01000025">
    <property type="protein sequence ID" value="PZO88190.1"/>
    <property type="molecule type" value="Genomic_DNA"/>
</dbReference>
<dbReference type="PANTHER" id="PTHR46230:SF3">
    <property type="entry name" value="SUFE-LIKE PROTEIN 1, CHLOROPLASTIC_MITOCHONDRIAL"/>
    <property type="match status" value="1"/>
</dbReference>
<evidence type="ECO:0000313" key="3">
    <source>
        <dbReference type="Proteomes" id="UP000249557"/>
    </source>
</evidence>
<dbReference type="PANTHER" id="PTHR46230">
    <property type="match status" value="1"/>
</dbReference>
<dbReference type="Gene3D" id="3.30.300.90">
    <property type="entry name" value="BolA-like"/>
    <property type="match status" value="1"/>
</dbReference>
<protein>
    <submittedName>
        <fullName evidence="2">BolA family transcriptional regulator</fullName>
    </submittedName>
</protein>
<name>A0A2W5A0Y5_9BACT</name>
<evidence type="ECO:0000313" key="2">
    <source>
        <dbReference type="EMBL" id="PZO88190.1"/>
    </source>
</evidence>
<accession>A0A2W5A0Y5</accession>
<sequence length="98" mass="10641">MKNNLQGDMRSRITEKLARGLQPILLEVVNESALHKGHAGDDGSGETHFHVKVVSSVFEGVGRIERQRMVSALISEEMASGIHALSISAIPASEYGRM</sequence>
<evidence type="ECO:0000256" key="1">
    <source>
        <dbReference type="RuleBase" id="RU003860"/>
    </source>
</evidence>
<dbReference type="GO" id="GO:0016226">
    <property type="term" value="P:iron-sulfur cluster assembly"/>
    <property type="evidence" value="ECO:0007669"/>
    <property type="project" value="TreeGrafter"/>
</dbReference>
<reference evidence="2 3" key="1">
    <citation type="submission" date="2017-08" db="EMBL/GenBank/DDBJ databases">
        <title>Infants hospitalized years apart are colonized by the same room-sourced microbial strains.</title>
        <authorList>
            <person name="Brooks B."/>
            <person name="Olm M.R."/>
            <person name="Firek B.A."/>
            <person name="Baker R."/>
            <person name="Thomas B.C."/>
            <person name="Morowitz M.J."/>
            <person name="Banfield J.F."/>
        </authorList>
    </citation>
    <scope>NUCLEOTIDE SEQUENCE [LARGE SCALE GENOMIC DNA]</scope>
    <source>
        <strain evidence="2">S2_018_000_R2_104</strain>
    </source>
</reference>
<comment type="caution">
    <text evidence="2">The sequence shown here is derived from an EMBL/GenBank/DDBJ whole genome shotgun (WGS) entry which is preliminary data.</text>
</comment>
<dbReference type="Pfam" id="PF01722">
    <property type="entry name" value="BolA"/>
    <property type="match status" value="1"/>
</dbReference>
<dbReference type="Proteomes" id="UP000249557">
    <property type="component" value="Unassembled WGS sequence"/>
</dbReference>
<dbReference type="AlphaFoldDB" id="A0A2W5A0Y5"/>
<organism evidence="2 3">
    <name type="scientific">Micavibrio aeruginosavorus</name>
    <dbReference type="NCBI Taxonomy" id="349221"/>
    <lineage>
        <taxon>Bacteria</taxon>
        <taxon>Pseudomonadati</taxon>
        <taxon>Bdellovibrionota</taxon>
        <taxon>Bdellovibrionia</taxon>
        <taxon>Bdellovibrionales</taxon>
        <taxon>Pseudobdellovibrionaceae</taxon>
        <taxon>Micavibrio</taxon>
    </lineage>
</organism>
<dbReference type="InterPro" id="IPR036065">
    <property type="entry name" value="BolA-like_sf"/>
</dbReference>
<dbReference type="PIRSF" id="PIRSF003113">
    <property type="entry name" value="BolA"/>
    <property type="match status" value="1"/>
</dbReference>
<proteinExistence type="inferred from homology"/>
<dbReference type="InterPro" id="IPR002634">
    <property type="entry name" value="BolA"/>
</dbReference>
<gene>
    <name evidence="2" type="ORF">DI626_02285</name>
</gene>
<comment type="similarity">
    <text evidence="1">Belongs to the BolA/IbaG family.</text>
</comment>
<dbReference type="SUPFAM" id="SSF82657">
    <property type="entry name" value="BolA-like"/>
    <property type="match status" value="1"/>
</dbReference>